<dbReference type="EMBL" id="CAWUFR010000003">
    <property type="protein sequence ID" value="CAK6950193.1"/>
    <property type="molecule type" value="Genomic_DNA"/>
</dbReference>
<evidence type="ECO:0000313" key="2">
    <source>
        <dbReference type="Proteomes" id="UP001314229"/>
    </source>
</evidence>
<comment type="caution">
    <text evidence="1">The sequence shown here is derived from an EMBL/GenBank/DDBJ whole genome shotgun (WGS) entry which is preliminary data.</text>
</comment>
<evidence type="ECO:0000313" key="1">
    <source>
        <dbReference type="EMBL" id="CAK6950193.1"/>
    </source>
</evidence>
<gene>
    <name evidence="1" type="ORF">FSCOSCO3_A037650</name>
</gene>
<name>A0AAV1MTP1_SCOSC</name>
<keyword evidence="2" id="KW-1185">Reference proteome</keyword>
<dbReference type="Proteomes" id="UP001314229">
    <property type="component" value="Unassembled WGS sequence"/>
</dbReference>
<accession>A0AAV1MTP1</accession>
<dbReference type="AlphaFoldDB" id="A0AAV1MTP1"/>
<sequence>MYPRRVTMVETVDVIKLARCGRDDGAKWMTVMQTDSECRQNTGTACNNDWNGFTDVPPPLHTGKQLLCLKVCDKGQVEQLNCPCRSNLSREGSTPASVSLKNAFSFSIVER</sequence>
<proteinExistence type="predicted"/>
<organism evidence="1 2">
    <name type="scientific">Scomber scombrus</name>
    <name type="common">Atlantic mackerel</name>
    <name type="synonym">Scomber vernalis</name>
    <dbReference type="NCBI Taxonomy" id="13677"/>
    <lineage>
        <taxon>Eukaryota</taxon>
        <taxon>Metazoa</taxon>
        <taxon>Chordata</taxon>
        <taxon>Craniata</taxon>
        <taxon>Vertebrata</taxon>
        <taxon>Euteleostomi</taxon>
        <taxon>Actinopterygii</taxon>
        <taxon>Neopterygii</taxon>
        <taxon>Teleostei</taxon>
        <taxon>Neoteleostei</taxon>
        <taxon>Acanthomorphata</taxon>
        <taxon>Pelagiaria</taxon>
        <taxon>Scombriformes</taxon>
        <taxon>Scombridae</taxon>
        <taxon>Scomber</taxon>
    </lineage>
</organism>
<reference evidence="1 2" key="1">
    <citation type="submission" date="2024-01" db="EMBL/GenBank/DDBJ databases">
        <authorList>
            <person name="Alioto T."/>
            <person name="Alioto T."/>
            <person name="Gomez Garrido J."/>
        </authorList>
    </citation>
    <scope>NUCLEOTIDE SEQUENCE [LARGE SCALE GENOMIC DNA]</scope>
</reference>
<protein>
    <submittedName>
        <fullName evidence="1">Uncharacterized protein</fullName>
    </submittedName>
</protein>